<dbReference type="EMBL" id="CP060790">
    <property type="protein sequence ID" value="QNP60214.1"/>
    <property type="molecule type" value="Genomic_DNA"/>
</dbReference>
<feature type="transmembrane region" description="Helical" evidence="7">
    <location>
        <begin position="18"/>
        <end position="38"/>
    </location>
</feature>
<dbReference type="Proteomes" id="UP000516057">
    <property type="component" value="Chromosome"/>
</dbReference>
<evidence type="ECO:0000256" key="3">
    <source>
        <dbReference type="ARBA" id="ARBA00022692"/>
    </source>
</evidence>
<name>A0A7H0HI48_9BURK</name>
<dbReference type="Gene3D" id="1.20.120.80">
    <property type="entry name" value="Cytochrome c oxidase, subunit III, four-helix bundle"/>
    <property type="match status" value="1"/>
</dbReference>
<keyword evidence="5 7" id="KW-0472">Membrane</keyword>
<dbReference type="GO" id="GO:0019646">
    <property type="term" value="P:aerobic electron transport chain"/>
    <property type="evidence" value="ECO:0007669"/>
    <property type="project" value="InterPro"/>
</dbReference>
<evidence type="ECO:0000259" key="8">
    <source>
        <dbReference type="PROSITE" id="PS50253"/>
    </source>
</evidence>
<evidence type="ECO:0000256" key="4">
    <source>
        <dbReference type="ARBA" id="ARBA00022989"/>
    </source>
</evidence>
<feature type="transmembrane region" description="Helical" evidence="7">
    <location>
        <begin position="162"/>
        <end position="180"/>
    </location>
</feature>
<accession>A0A7H0HI48</accession>
<organism evidence="9 10">
    <name type="scientific">Paenacidovorax monticola</name>
    <dbReference type="NCBI Taxonomy" id="1926868"/>
    <lineage>
        <taxon>Bacteria</taxon>
        <taxon>Pseudomonadati</taxon>
        <taxon>Pseudomonadota</taxon>
        <taxon>Betaproteobacteria</taxon>
        <taxon>Burkholderiales</taxon>
        <taxon>Comamonadaceae</taxon>
        <taxon>Paenacidovorax</taxon>
    </lineage>
</organism>
<gene>
    <name evidence="9" type="ORF">H9L24_04785</name>
</gene>
<keyword evidence="4 7" id="KW-1133">Transmembrane helix</keyword>
<dbReference type="InterPro" id="IPR000298">
    <property type="entry name" value="Cyt_c_oxidase-like_su3"/>
</dbReference>
<dbReference type="PANTHER" id="PTHR11403">
    <property type="entry name" value="CYTOCHROME C OXIDASE SUBUNIT III"/>
    <property type="match status" value="1"/>
</dbReference>
<dbReference type="InterPro" id="IPR035973">
    <property type="entry name" value="Cyt_c_oxidase_su3-like_sf"/>
</dbReference>
<proteinExistence type="inferred from homology"/>
<evidence type="ECO:0000256" key="1">
    <source>
        <dbReference type="ARBA" id="ARBA00004141"/>
    </source>
</evidence>
<dbReference type="RefSeq" id="WP_187737195.1">
    <property type="nucleotide sequence ID" value="NZ_CP060790.1"/>
</dbReference>
<feature type="domain" description="Heme-copper oxidase subunit III family profile" evidence="8">
    <location>
        <begin position="1"/>
        <end position="182"/>
    </location>
</feature>
<keyword evidence="3 6" id="KW-0812">Transmembrane</keyword>
<evidence type="ECO:0000256" key="2">
    <source>
        <dbReference type="ARBA" id="ARBA00010581"/>
    </source>
</evidence>
<dbReference type="PROSITE" id="PS50253">
    <property type="entry name" value="COX3"/>
    <property type="match status" value="1"/>
</dbReference>
<feature type="transmembrane region" description="Helical" evidence="7">
    <location>
        <begin position="124"/>
        <end position="150"/>
    </location>
</feature>
<dbReference type="InterPro" id="IPR024791">
    <property type="entry name" value="Cyt_c/ubiquinol_Oxase_su3"/>
</dbReference>
<comment type="similarity">
    <text evidence="2 6">Belongs to the cytochrome c oxidase subunit 3 family.</text>
</comment>
<evidence type="ECO:0000256" key="5">
    <source>
        <dbReference type="ARBA" id="ARBA00023136"/>
    </source>
</evidence>
<dbReference type="AlphaFoldDB" id="A0A7H0HI48"/>
<dbReference type="KEGG" id="amon:H9L24_04785"/>
<comment type="subcellular location">
    <subcellularLocation>
        <location evidence="6">Cell membrane</location>
        <topology evidence="6">Multi-pass membrane protein</topology>
    </subcellularLocation>
    <subcellularLocation>
        <location evidence="1">Membrane</location>
        <topology evidence="1">Multi-pass membrane protein</topology>
    </subcellularLocation>
</comment>
<dbReference type="PANTHER" id="PTHR11403:SF10">
    <property type="entry name" value="CYTOCHROME C OXIDASE"/>
    <property type="match status" value="1"/>
</dbReference>
<keyword evidence="10" id="KW-1185">Reference proteome</keyword>
<feature type="transmembrane region" description="Helical" evidence="7">
    <location>
        <begin position="86"/>
        <end position="104"/>
    </location>
</feature>
<dbReference type="InterPro" id="IPR013833">
    <property type="entry name" value="Cyt_c_oxidase_su3_a-hlx"/>
</dbReference>
<evidence type="ECO:0000313" key="9">
    <source>
        <dbReference type="EMBL" id="QNP60214.1"/>
    </source>
</evidence>
<dbReference type="GO" id="GO:0004129">
    <property type="term" value="F:cytochrome-c oxidase activity"/>
    <property type="evidence" value="ECO:0007669"/>
    <property type="project" value="InterPro"/>
</dbReference>
<sequence length="192" mass="20344">MNAGIAPLHAPSPAGMGLWVFMGTAGMLFLLFIAAYLMRMEGSDWSTIAMPWQLWLSTGLLVAGSAAMQGAAGATRHGQGRRAHHLLWAGGDCAWAFLGVQLWAWQALHAAQVMPAGNPAASFFYLLTALHGLHVAGGLVAWGMAVGSASRLGPRTGLCARYWHFLLAVWLLLFATLGGVTPQVVRYLCGTA</sequence>
<evidence type="ECO:0000256" key="7">
    <source>
        <dbReference type="SAM" id="Phobius"/>
    </source>
</evidence>
<reference evidence="9 10" key="1">
    <citation type="submission" date="2020-08" db="EMBL/GenBank/DDBJ databases">
        <title>Genome sequence of Acidovorax monticola KACC 19171T.</title>
        <authorList>
            <person name="Hyun D.-W."/>
            <person name="Bae J.-W."/>
        </authorList>
    </citation>
    <scope>NUCLEOTIDE SEQUENCE [LARGE SCALE GENOMIC DNA]</scope>
    <source>
        <strain evidence="9 10">KACC 19171</strain>
    </source>
</reference>
<evidence type="ECO:0000256" key="6">
    <source>
        <dbReference type="RuleBase" id="RU003376"/>
    </source>
</evidence>
<dbReference type="SUPFAM" id="SSF81452">
    <property type="entry name" value="Cytochrome c oxidase subunit III-like"/>
    <property type="match status" value="1"/>
</dbReference>
<protein>
    <submittedName>
        <fullName evidence="9">Bb3-type cytochrome oxidase subunit III</fullName>
    </submittedName>
</protein>
<dbReference type="GO" id="GO:0005886">
    <property type="term" value="C:plasma membrane"/>
    <property type="evidence" value="ECO:0007669"/>
    <property type="project" value="UniProtKB-SubCell"/>
</dbReference>
<evidence type="ECO:0000313" key="10">
    <source>
        <dbReference type="Proteomes" id="UP000516057"/>
    </source>
</evidence>